<evidence type="ECO:0000259" key="2">
    <source>
        <dbReference type="Pfam" id="PF00248"/>
    </source>
</evidence>
<reference evidence="3" key="1">
    <citation type="submission" date="2016-06" db="EMBL/GenBank/DDBJ databases">
        <title>Draft Genome sequence of the fungus Inonotus baumii.</title>
        <authorList>
            <person name="Zhu H."/>
            <person name="Lin W."/>
        </authorList>
    </citation>
    <scope>NUCLEOTIDE SEQUENCE</scope>
    <source>
        <strain evidence="3">821</strain>
    </source>
</reference>
<dbReference type="Proteomes" id="UP000757232">
    <property type="component" value="Unassembled WGS sequence"/>
</dbReference>
<dbReference type="CDD" id="cd02440">
    <property type="entry name" value="AdoMet_MTases"/>
    <property type="match status" value="1"/>
</dbReference>
<dbReference type="InterPro" id="IPR036812">
    <property type="entry name" value="NAD(P)_OxRdtase_dom_sf"/>
</dbReference>
<keyword evidence="1" id="KW-0521">NADP</keyword>
<gene>
    <name evidence="3" type="ORF">A7U60_g7769</name>
</gene>
<evidence type="ECO:0000256" key="1">
    <source>
        <dbReference type="ARBA" id="ARBA00022857"/>
    </source>
</evidence>
<dbReference type="EMBL" id="LNZH02000211">
    <property type="protein sequence ID" value="OCB85144.1"/>
    <property type="molecule type" value="Genomic_DNA"/>
</dbReference>
<protein>
    <recommendedName>
        <fullName evidence="2">NADP-dependent oxidoreductase domain-containing protein</fullName>
    </recommendedName>
</protein>
<accession>A0A9Q5N981</accession>
<dbReference type="PANTHER" id="PTHR43364:SF9">
    <property type="entry name" value="OXIDOREDUCTASE"/>
    <property type="match status" value="1"/>
</dbReference>
<dbReference type="Gene3D" id="3.40.50.150">
    <property type="entry name" value="Vaccinia Virus protein VP39"/>
    <property type="match status" value="1"/>
</dbReference>
<name>A0A9Q5N981_SANBA</name>
<dbReference type="SUPFAM" id="SSF51430">
    <property type="entry name" value="NAD(P)-linked oxidoreductase"/>
    <property type="match status" value="1"/>
</dbReference>
<dbReference type="SUPFAM" id="SSF53335">
    <property type="entry name" value="S-adenosyl-L-methionine-dependent methyltransferases"/>
    <property type="match status" value="1"/>
</dbReference>
<dbReference type="Gene3D" id="3.20.20.100">
    <property type="entry name" value="NADP-dependent oxidoreductase domain"/>
    <property type="match status" value="1"/>
</dbReference>
<dbReference type="OrthoDB" id="1720422at2759"/>
<dbReference type="PANTHER" id="PTHR43364">
    <property type="entry name" value="NADH-SPECIFIC METHYLGLYOXAL REDUCTASE-RELATED"/>
    <property type="match status" value="1"/>
</dbReference>
<proteinExistence type="predicted"/>
<dbReference type="AlphaFoldDB" id="A0A9Q5N981"/>
<sequence>MENGYTLKPAYVSQTELQRLDRVHRAFTEYFGGRLALAPLDTMKPRAILDMGCGSGAWAIDAALRFPEATVYAVDINPLPSRSLPSNVYFQLLNLRDPFPFEEASFDIIHIRMLPDVEQFLHRVATLIKPSGWLLVEEPDDDDPSQDGTRRGIAARSPLVAKLHSIIRSHGSEPCIGKDLQCILESSGQFSEVNVEKITIPMCGQPAASPAVQKFGLVWRDSHLDIANSLPARYSAQGLTEEMAKEFREDLKDVTREFTGLKSDIISWEDRDFEYPFPFLVECHLAVPNGRRGFYQKKRSVLELRSLLFRANNLLIYKALPILKAAWDMGINTIDTANLYSNGESERIIATFMKQNNIPRKNMVIMTKINYLVAPDPGTFTLFFPDLANTREYVNQGGLSRVAIINQVEASLDRLNTTYIDLLQIHDFDSNTPIEETMKALHDLVVSGKVRYLGASRLSAWQLAEMNHVAESNGWTPFICTQVEHSLLYRSEEIDMFAYCQLKGIGVISFSPLMDGYLARPLGTETPRTQSIKGSPFEKKRRPSDEEIIKRVEELAGKHSWKMSQVALLWSLSKVSSPIVGANSPTRLAECVVTGKNLTADEIKYLEEPYEAQLRR</sequence>
<dbReference type="InterPro" id="IPR029063">
    <property type="entry name" value="SAM-dependent_MTases_sf"/>
</dbReference>
<dbReference type="InterPro" id="IPR050523">
    <property type="entry name" value="AKR_Detox_Biosynth"/>
</dbReference>
<dbReference type="InterPro" id="IPR023210">
    <property type="entry name" value="NADP_OxRdtase_dom"/>
</dbReference>
<evidence type="ECO:0000313" key="4">
    <source>
        <dbReference type="Proteomes" id="UP000757232"/>
    </source>
</evidence>
<feature type="domain" description="NADP-dependent oxidoreductase" evidence="2">
    <location>
        <begin position="318"/>
        <end position="608"/>
    </location>
</feature>
<evidence type="ECO:0000313" key="3">
    <source>
        <dbReference type="EMBL" id="OCB85144.1"/>
    </source>
</evidence>
<dbReference type="Pfam" id="PF13489">
    <property type="entry name" value="Methyltransf_23"/>
    <property type="match status" value="1"/>
</dbReference>
<keyword evidence="4" id="KW-1185">Reference proteome</keyword>
<organism evidence="3 4">
    <name type="scientific">Sanghuangporus baumii</name>
    <name type="common">Phellinus baumii</name>
    <dbReference type="NCBI Taxonomy" id="108892"/>
    <lineage>
        <taxon>Eukaryota</taxon>
        <taxon>Fungi</taxon>
        <taxon>Dikarya</taxon>
        <taxon>Basidiomycota</taxon>
        <taxon>Agaricomycotina</taxon>
        <taxon>Agaricomycetes</taxon>
        <taxon>Hymenochaetales</taxon>
        <taxon>Hymenochaetaceae</taxon>
        <taxon>Sanghuangporus</taxon>
    </lineage>
</organism>
<dbReference type="Pfam" id="PF00248">
    <property type="entry name" value="Aldo_ket_red"/>
    <property type="match status" value="1"/>
</dbReference>
<comment type="caution">
    <text evidence="3">The sequence shown here is derived from an EMBL/GenBank/DDBJ whole genome shotgun (WGS) entry which is preliminary data.</text>
</comment>